<dbReference type="InterPro" id="IPR018841">
    <property type="entry name" value="DUF2442"/>
</dbReference>
<evidence type="ECO:0000313" key="1">
    <source>
        <dbReference type="EMBL" id="VYU63932.1"/>
    </source>
</evidence>
<proteinExistence type="predicted"/>
<name>A0A6N3GHX9_9BACT</name>
<reference evidence="1" key="1">
    <citation type="submission" date="2019-11" db="EMBL/GenBank/DDBJ databases">
        <authorList>
            <person name="Feng L."/>
        </authorList>
    </citation>
    <scope>NUCLEOTIDE SEQUENCE</scope>
    <source>
        <strain evidence="1">PclaraLFYP37</strain>
    </source>
</reference>
<evidence type="ECO:0008006" key="2">
    <source>
        <dbReference type="Google" id="ProtNLM"/>
    </source>
</evidence>
<dbReference type="RefSeq" id="WP_282748131.1">
    <property type="nucleotide sequence ID" value="NZ_CACRUT010000029.1"/>
</dbReference>
<dbReference type="AlphaFoldDB" id="A0A6N3GHX9"/>
<gene>
    <name evidence="1" type="ORF">PCLFYP37_03438</name>
</gene>
<protein>
    <recommendedName>
        <fullName evidence="2">DUF2442 domain-containing protein</fullName>
    </recommendedName>
</protein>
<accession>A0A6N3GHX9</accession>
<dbReference type="Pfam" id="PF10387">
    <property type="entry name" value="DUF2442"/>
    <property type="match status" value="1"/>
</dbReference>
<organism evidence="1">
    <name type="scientific">Paraprevotella clara</name>
    <dbReference type="NCBI Taxonomy" id="454154"/>
    <lineage>
        <taxon>Bacteria</taxon>
        <taxon>Pseudomonadati</taxon>
        <taxon>Bacteroidota</taxon>
        <taxon>Bacteroidia</taxon>
        <taxon>Bacteroidales</taxon>
        <taxon>Prevotellaceae</taxon>
        <taxon>Paraprevotella</taxon>
    </lineage>
</organism>
<dbReference type="Gene3D" id="3.30.2020.40">
    <property type="entry name" value="Uncharacterised protein PF10387, DUF2442"/>
    <property type="match status" value="1"/>
</dbReference>
<dbReference type="EMBL" id="CACRUT010000029">
    <property type="protein sequence ID" value="VYU63932.1"/>
    <property type="molecule type" value="Genomic_DNA"/>
</dbReference>
<sequence length="85" mass="9714">MNLEVKRVWTDDNCVYAESTEGKVASYAFADWPRLANATKAQREDFYLSPCGIHWPQIDEDLSFSGMFDQTSEPVSYKLETLLDA</sequence>